<dbReference type="PROSITE" id="PS00061">
    <property type="entry name" value="ADH_SHORT"/>
    <property type="match status" value="1"/>
</dbReference>
<organism evidence="3 4">
    <name type="scientific">Sphenostylis stenocarpa</name>
    <dbReference type="NCBI Taxonomy" id="92480"/>
    <lineage>
        <taxon>Eukaryota</taxon>
        <taxon>Viridiplantae</taxon>
        <taxon>Streptophyta</taxon>
        <taxon>Embryophyta</taxon>
        <taxon>Tracheophyta</taxon>
        <taxon>Spermatophyta</taxon>
        <taxon>Magnoliopsida</taxon>
        <taxon>eudicotyledons</taxon>
        <taxon>Gunneridae</taxon>
        <taxon>Pentapetalae</taxon>
        <taxon>rosids</taxon>
        <taxon>fabids</taxon>
        <taxon>Fabales</taxon>
        <taxon>Fabaceae</taxon>
        <taxon>Papilionoideae</taxon>
        <taxon>50 kb inversion clade</taxon>
        <taxon>NPAAA clade</taxon>
        <taxon>indigoferoid/millettioid clade</taxon>
        <taxon>Phaseoleae</taxon>
        <taxon>Sphenostylis</taxon>
    </lineage>
</organism>
<dbReference type="EMBL" id="OY731408">
    <property type="protein sequence ID" value="CAJ1979117.1"/>
    <property type="molecule type" value="Genomic_DNA"/>
</dbReference>
<dbReference type="PANTHER" id="PTHR43180">
    <property type="entry name" value="3-OXOACYL-(ACYL-CARRIER-PROTEIN) REDUCTASE (AFU_ORTHOLOGUE AFUA_6G11210)"/>
    <property type="match status" value="1"/>
</dbReference>
<dbReference type="AlphaFoldDB" id="A0AA86W5W3"/>
<dbReference type="InterPro" id="IPR020904">
    <property type="entry name" value="Sc_DH/Rdtase_CS"/>
</dbReference>
<dbReference type="PRINTS" id="PR00081">
    <property type="entry name" value="GDHRDH"/>
</dbReference>
<keyword evidence="2" id="KW-0560">Oxidoreductase</keyword>
<proteinExistence type="inferred from homology"/>
<gene>
    <name evidence="3" type="ORF">AYBTSS11_LOCUS31328</name>
</gene>
<dbReference type="PANTHER" id="PTHR43180:SF30">
    <property type="entry name" value="MOMILACTONE A SYNTHASE"/>
    <property type="match status" value="1"/>
</dbReference>
<sequence length="333" mass="35681">MEVQLVLYQAQKFFLWDQEFSLKKKLKIGSIEIHLSCKKSKRVRSHPLLQYLNSLHFEIGNHQYISLISPPSQNSAMASVSFASSAARRLEGKVAMITGGASGLAHVVITDVQDDLGLSVCRELESASYVHCDVTNENDVENGVNTAVSKYGKLDIMVNNAGIIDDMKRSILENTKSEFEAVMKVNVVGVFLGTKHAARVMIPAGRGSIVNTASVCGSIGGVASHAYTSSKHGVVGLTRNTAVELGAFGVRVNCVSPFVVATPLAKNVFKLDDDGVRGLYTNLKGAVLDPNDVAEAALFLASDESKYVSGHNLVVDGTFTVVNRGLCVFGQSS</sequence>
<comment type="similarity">
    <text evidence="1">Belongs to the short-chain dehydrogenases/reductases (SDR) family.</text>
</comment>
<evidence type="ECO:0000256" key="2">
    <source>
        <dbReference type="ARBA" id="ARBA00023002"/>
    </source>
</evidence>
<accession>A0AA86W5W3</accession>
<dbReference type="SUPFAM" id="SSF51735">
    <property type="entry name" value="NAD(P)-binding Rossmann-fold domains"/>
    <property type="match status" value="1"/>
</dbReference>
<evidence type="ECO:0000313" key="3">
    <source>
        <dbReference type="EMBL" id="CAJ1979117.1"/>
    </source>
</evidence>
<evidence type="ECO:0000256" key="1">
    <source>
        <dbReference type="ARBA" id="ARBA00006484"/>
    </source>
</evidence>
<keyword evidence="4" id="KW-1185">Reference proteome</keyword>
<dbReference type="GO" id="GO:0016491">
    <property type="term" value="F:oxidoreductase activity"/>
    <property type="evidence" value="ECO:0007669"/>
    <property type="project" value="UniProtKB-KW"/>
</dbReference>
<evidence type="ECO:0000313" key="4">
    <source>
        <dbReference type="Proteomes" id="UP001189624"/>
    </source>
</evidence>
<dbReference type="PRINTS" id="PR00080">
    <property type="entry name" value="SDRFAMILY"/>
</dbReference>
<dbReference type="Gene3D" id="3.40.50.720">
    <property type="entry name" value="NAD(P)-binding Rossmann-like Domain"/>
    <property type="match status" value="1"/>
</dbReference>
<dbReference type="Pfam" id="PF13561">
    <property type="entry name" value="adh_short_C2"/>
    <property type="match status" value="1"/>
</dbReference>
<name>A0AA86W5W3_9FABA</name>
<dbReference type="FunFam" id="3.40.50.720:FF:000084">
    <property type="entry name" value="Short-chain dehydrogenase reductase"/>
    <property type="match status" value="1"/>
</dbReference>
<dbReference type="Gramene" id="rna-AYBTSS11_LOCUS31328">
    <property type="protein sequence ID" value="CAJ1979117.1"/>
    <property type="gene ID" value="gene-AYBTSS11_LOCUS31328"/>
</dbReference>
<dbReference type="InterPro" id="IPR036291">
    <property type="entry name" value="NAD(P)-bd_dom_sf"/>
</dbReference>
<protein>
    <submittedName>
        <fullName evidence="3">Uncharacterized protein</fullName>
    </submittedName>
</protein>
<dbReference type="Proteomes" id="UP001189624">
    <property type="component" value="Chromosome 11"/>
</dbReference>
<reference evidence="3" key="1">
    <citation type="submission" date="2023-10" db="EMBL/GenBank/DDBJ databases">
        <authorList>
            <person name="Domelevo Entfellner J.-B."/>
        </authorList>
    </citation>
    <scope>NUCLEOTIDE SEQUENCE</scope>
</reference>
<dbReference type="InterPro" id="IPR002347">
    <property type="entry name" value="SDR_fam"/>
</dbReference>